<dbReference type="AlphaFoldDB" id="A0A8H5GQ72"/>
<proteinExistence type="predicted"/>
<organism evidence="3 4">
    <name type="scientific">Tetrapyrgos nigripes</name>
    <dbReference type="NCBI Taxonomy" id="182062"/>
    <lineage>
        <taxon>Eukaryota</taxon>
        <taxon>Fungi</taxon>
        <taxon>Dikarya</taxon>
        <taxon>Basidiomycota</taxon>
        <taxon>Agaricomycotina</taxon>
        <taxon>Agaricomycetes</taxon>
        <taxon>Agaricomycetidae</taxon>
        <taxon>Agaricales</taxon>
        <taxon>Marasmiineae</taxon>
        <taxon>Marasmiaceae</taxon>
        <taxon>Tetrapyrgos</taxon>
    </lineage>
</organism>
<dbReference type="Proteomes" id="UP000559256">
    <property type="component" value="Unassembled WGS sequence"/>
</dbReference>
<protein>
    <submittedName>
        <fullName evidence="3">Uncharacterized protein</fullName>
    </submittedName>
</protein>
<evidence type="ECO:0000313" key="3">
    <source>
        <dbReference type="EMBL" id="KAF5369057.1"/>
    </source>
</evidence>
<dbReference type="OrthoDB" id="2891248at2759"/>
<name>A0A8H5GQ72_9AGAR</name>
<comment type="caution">
    <text evidence="3">The sequence shown here is derived from an EMBL/GenBank/DDBJ whole genome shotgun (WGS) entry which is preliminary data.</text>
</comment>
<feature type="transmembrane region" description="Helical" evidence="2">
    <location>
        <begin position="34"/>
        <end position="55"/>
    </location>
</feature>
<sequence length="202" mass="22139">MAPQTSSSSTETAPPAATSTSSPSGPTSSRGANYFFGFLVTFIALLLLFIGCGVGSRRRLNRQRRILFGELEGWNSSFQTLAEPPPEPKLLEPLFEPCLRKTGGEIWRFMQPLSAKLVTVPSTPLKRPPPPVRFPSHNPAAIHGLSLPVWRHVAPTEKEDEGSPEAEIEIAVLIALPRRDEQGRHDYEIGVAHVPWDKGSPT</sequence>
<reference evidence="3 4" key="1">
    <citation type="journal article" date="2020" name="ISME J.">
        <title>Uncovering the hidden diversity of litter-decomposition mechanisms in mushroom-forming fungi.</title>
        <authorList>
            <person name="Floudas D."/>
            <person name="Bentzer J."/>
            <person name="Ahren D."/>
            <person name="Johansson T."/>
            <person name="Persson P."/>
            <person name="Tunlid A."/>
        </authorList>
    </citation>
    <scope>NUCLEOTIDE SEQUENCE [LARGE SCALE GENOMIC DNA]</scope>
    <source>
        <strain evidence="3 4">CBS 291.85</strain>
    </source>
</reference>
<keyword evidence="2" id="KW-0472">Membrane</keyword>
<evidence type="ECO:0000256" key="2">
    <source>
        <dbReference type="SAM" id="Phobius"/>
    </source>
</evidence>
<accession>A0A8H5GQ72</accession>
<evidence type="ECO:0000313" key="4">
    <source>
        <dbReference type="Proteomes" id="UP000559256"/>
    </source>
</evidence>
<feature type="region of interest" description="Disordered" evidence="1">
    <location>
        <begin position="1"/>
        <end position="27"/>
    </location>
</feature>
<keyword evidence="2" id="KW-1133">Transmembrane helix</keyword>
<keyword evidence="2" id="KW-0812">Transmembrane</keyword>
<dbReference type="EMBL" id="JAACJM010000014">
    <property type="protein sequence ID" value="KAF5369057.1"/>
    <property type="molecule type" value="Genomic_DNA"/>
</dbReference>
<gene>
    <name evidence="3" type="ORF">D9758_002942</name>
</gene>
<evidence type="ECO:0000256" key="1">
    <source>
        <dbReference type="SAM" id="MobiDB-lite"/>
    </source>
</evidence>
<keyword evidence="4" id="KW-1185">Reference proteome</keyword>